<gene>
    <name evidence="3" type="primary">spoIID</name>
    <name evidence="3" type="ORF">F7732_10525</name>
</gene>
<proteinExistence type="predicted"/>
<keyword evidence="1" id="KW-0812">Transmembrane</keyword>
<evidence type="ECO:0000256" key="1">
    <source>
        <dbReference type="SAM" id="Phobius"/>
    </source>
</evidence>
<dbReference type="Pfam" id="PF08486">
    <property type="entry name" value="SpoIID"/>
    <property type="match status" value="1"/>
</dbReference>
<organism evidence="3 4">
    <name type="scientific">Bacillus mesophilum</name>
    <dbReference type="NCBI Taxonomy" id="1071718"/>
    <lineage>
        <taxon>Bacteria</taxon>
        <taxon>Bacillati</taxon>
        <taxon>Bacillota</taxon>
        <taxon>Bacilli</taxon>
        <taxon>Bacillales</taxon>
        <taxon>Bacillaceae</taxon>
        <taxon>Bacillus</taxon>
    </lineage>
</organism>
<dbReference type="RefSeq" id="WP_151573825.1">
    <property type="nucleotide sequence ID" value="NZ_WBOT01000003.1"/>
</dbReference>
<comment type="caution">
    <text evidence="3">The sequence shown here is derived from an EMBL/GenBank/DDBJ whole genome shotgun (WGS) entry which is preliminary data.</text>
</comment>
<reference evidence="3 4" key="1">
    <citation type="journal article" date="2014" name="Arch. Microbiol.">
        <title>Bacillus mesophilum sp. nov., strain IITR-54T, a novel 4-chlorobiphenyl dechlorinating bacterium.</title>
        <authorList>
            <person name="Manickam N."/>
            <person name="Singh N.K."/>
            <person name="Bajaj A."/>
            <person name="Kumar R.M."/>
            <person name="Kaur G."/>
            <person name="Kaur N."/>
            <person name="Bala M."/>
            <person name="Kumar A."/>
            <person name="Mayilraj S."/>
        </authorList>
    </citation>
    <scope>NUCLEOTIDE SEQUENCE [LARGE SCALE GENOMIC DNA]</scope>
    <source>
        <strain evidence="3 4">IITR-54</strain>
    </source>
</reference>
<dbReference type="InterPro" id="IPR013486">
    <property type="entry name" value="SpoIID/LytB"/>
</dbReference>
<protein>
    <submittedName>
        <fullName evidence="3">Stage II sporulation protein D</fullName>
    </submittedName>
</protein>
<keyword evidence="1" id="KW-1133">Transmembrane helix</keyword>
<dbReference type="NCBIfam" id="TIGR02669">
    <property type="entry name" value="SpoIID_LytB"/>
    <property type="match status" value="1"/>
</dbReference>
<evidence type="ECO:0000259" key="2">
    <source>
        <dbReference type="Pfam" id="PF08486"/>
    </source>
</evidence>
<feature type="domain" description="Sporulation stage II protein D amidase enhancer LytB N-terminal" evidence="2">
    <location>
        <begin position="63"/>
        <end position="167"/>
    </location>
</feature>
<dbReference type="OrthoDB" id="9794671at2"/>
<feature type="transmembrane region" description="Helical" evidence="1">
    <location>
        <begin position="7"/>
        <end position="29"/>
    </location>
</feature>
<dbReference type="GO" id="GO:0030435">
    <property type="term" value="P:sporulation resulting in formation of a cellular spore"/>
    <property type="evidence" value="ECO:0007669"/>
    <property type="project" value="InterPro"/>
</dbReference>
<evidence type="ECO:0000313" key="3">
    <source>
        <dbReference type="EMBL" id="KAB2332525.1"/>
    </source>
</evidence>
<dbReference type="PANTHER" id="PTHR30032">
    <property type="entry name" value="N-ACETYLMURAMOYL-L-ALANINE AMIDASE-RELATED"/>
    <property type="match status" value="1"/>
</dbReference>
<dbReference type="AlphaFoldDB" id="A0A7V7UVH3"/>
<accession>A0A7V7UVH3</accession>
<dbReference type="NCBIfam" id="TIGR02870">
    <property type="entry name" value="spore_II_D"/>
    <property type="match status" value="1"/>
</dbReference>
<dbReference type="InterPro" id="IPR013693">
    <property type="entry name" value="SpoIID/LytB_N"/>
</dbReference>
<dbReference type="PANTHER" id="PTHR30032:SF4">
    <property type="entry name" value="AMIDASE ENHANCER"/>
    <property type="match status" value="1"/>
</dbReference>
<dbReference type="InterPro" id="IPR014225">
    <property type="entry name" value="Spore_II_D_firmicutes"/>
</dbReference>
<dbReference type="GO" id="GO:0030288">
    <property type="term" value="C:outer membrane-bounded periplasmic space"/>
    <property type="evidence" value="ECO:0007669"/>
    <property type="project" value="TreeGrafter"/>
</dbReference>
<keyword evidence="1" id="KW-0472">Membrane</keyword>
<name>A0A7V7UVH3_9BACI</name>
<evidence type="ECO:0000313" key="4">
    <source>
        <dbReference type="Proteomes" id="UP000441354"/>
    </source>
</evidence>
<sequence>MTKIKPFILLASILFAVTIIVPSLLVIPFSNNEETGKLDEELEETVAEPAGTEPAIEVAVFRTATKKVENLAMEDYLVGVVSAEMPAEFENEALKAQALTARTYIVQHLMKDQDLNIPGDAQVYDTVDHQVYKNKEELKKQWKEEYDSNIKKVTEAVRATAGQILTYEGNPIQAQFFSTSNGFTENSESVWTNAIPYLKSVESPWDQKSPEFTDQLVIAVPDFEAKLGVSLPEGPAIGSVTERTAGKRVSKVNINGKELKGVDIREKLGLRSTDFTWERKGDNVVIQTKGYGHGVGMSQYGANGMAAEGKTYKEIVNHYYKGVEISTSDTMLAKVMAKK</sequence>
<keyword evidence="4" id="KW-1185">Reference proteome</keyword>
<dbReference type="EMBL" id="WBOT01000003">
    <property type="protein sequence ID" value="KAB2332525.1"/>
    <property type="molecule type" value="Genomic_DNA"/>
</dbReference>
<dbReference type="InterPro" id="IPR051922">
    <property type="entry name" value="Bact_Sporulation_Assoc"/>
</dbReference>
<dbReference type="Proteomes" id="UP000441354">
    <property type="component" value="Unassembled WGS sequence"/>
</dbReference>